<accession>H3NPR0</accession>
<dbReference type="Gene3D" id="1.20.58.80">
    <property type="entry name" value="Phosphotransferase system, lactose/cellobiose-type IIA subunit"/>
    <property type="match status" value="1"/>
</dbReference>
<keyword evidence="6" id="KW-0479">Metal-binding</keyword>
<evidence type="ECO:0000256" key="2">
    <source>
        <dbReference type="ARBA" id="ARBA00022597"/>
    </source>
</evidence>
<comment type="cofactor">
    <cofactor evidence="6">
        <name>Mg(2+)</name>
        <dbReference type="ChEBI" id="CHEBI:18420"/>
    </cofactor>
    <text evidence="6">Binds 1 Mg(2+) ion per trimer.</text>
</comment>
<evidence type="ECO:0000256" key="7">
    <source>
        <dbReference type="PROSITE-ProRule" id="PRU00418"/>
    </source>
</evidence>
<name>H3NPR0_9FIRM</name>
<keyword evidence="2" id="KW-0762">Sugar transport</keyword>
<feature type="modified residue" description="Phosphohistidine; by HPr" evidence="7">
    <location>
        <position position="79"/>
    </location>
</feature>
<dbReference type="PANTHER" id="PTHR34382:SF7">
    <property type="entry name" value="PTS SYSTEM N,N'-DIACETYLCHITOBIOSE-SPECIFIC EIIA COMPONENT"/>
    <property type="match status" value="1"/>
</dbReference>
<dbReference type="InterPro" id="IPR003188">
    <property type="entry name" value="PTS_IIA_lac/cel"/>
</dbReference>
<dbReference type="Pfam" id="PF02255">
    <property type="entry name" value="PTS_IIA"/>
    <property type="match status" value="1"/>
</dbReference>
<dbReference type="GeneID" id="96999299"/>
<dbReference type="eggNOG" id="COG1447">
    <property type="taxonomic scope" value="Bacteria"/>
</dbReference>
<protein>
    <recommendedName>
        <fullName evidence="10">PTS system, lactose-specific IIa component</fullName>
    </recommendedName>
</protein>
<dbReference type="GO" id="GO:0016740">
    <property type="term" value="F:transferase activity"/>
    <property type="evidence" value="ECO:0007669"/>
    <property type="project" value="UniProtKB-KW"/>
</dbReference>
<evidence type="ECO:0000256" key="6">
    <source>
        <dbReference type="PIRSR" id="PIRSR000699-2"/>
    </source>
</evidence>
<keyword evidence="4" id="KW-0598">Phosphotransferase system</keyword>
<keyword evidence="3" id="KW-0808">Transferase</keyword>
<dbReference type="PANTHER" id="PTHR34382">
    <property type="entry name" value="PTS SYSTEM N,N'-DIACETYLCHITOBIOSE-SPECIFIC EIIA COMPONENT"/>
    <property type="match status" value="1"/>
</dbReference>
<dbReference type="RefSeq" id="WP_005398847.1">
    <property type="nucleotide sequence ID" value="NZ_JH601088.1"/>
</dbReference>
<feature type="active site" description="Tele-phosphohistidine intermediate" evidence="5">
    <location>
        <position position="79"/>
    </location>
</feature>
<reference evidence="8 9" key="1">
    <citation type="submission" date="2012-01" db="EMBL/GenBank/DDBJ databases">
        <title>The Genome Sequence of Helcococcus kunzii ATCC 51366.</title>
        <authorList>
            <consortium name="The Broad Institute Genome Sequencing Platform"/>
            <person name="Earl A."/>
            <person name="Ward D."/>
            <person name="Feldgarden M."/>
            <person name="Gevers D."/>
            <person name="Huys G."/>
            <person name="Young S.K."/>
            <person name="Zeng Q."/>
            <person name="Gargeya S."/>
            <person name="Fitzgerald M."/>
            <person name="Haas B."/>
            <person name="Abouelleil A."/>
            <person name="Alvarado L."/>
            <person name="Arachchi H.M."/>
            <person name="Berlin A."/>
            <person name="Chapman S.B."/>
            <person name="Gearin G."/>
            <person name="Goldberg J."/>
            <person name="Griggs A."/>
            <person name="Gujja S."/>
            <person name="Hansen M."/>
            <person name="Heiman D."/>
            <person name="Howarth C."/>
            <person name="Larimer J."/>
            <person name="Lui A."/>
            <person name="MacDonald P.J.P."/>
            <person name="McCowen C."/>
            <person name="Montmayeur A."/>
            <person name="Murphy C."/>
            <person name="Neiman D."/>
            <person name="Pearson M."/>
            <person name="Priest M."/>
            <person name="Roberts A."/>
            <person name="Saif S."/>
            <person name="Shea T."/>
            <person name="Sisk P."/>
            <person name="Stolte C."/>
            <person name="Sykes S."/>
            <person name="Wortman J."/>
            <person name="Nusbaum C."/>
            <person name="Birren B."/>
        </authorList>
    </citation>
    <scope>NUCLEOTIDE SEQUENCE [LARGE SCALE GENOMIC DNA]</scope>
    <source>
        <strain evidence="8 9">ATCC 51366</strain>
    </source>
</reference>
<evidence type="ECO:0000313" key="8">
    <source>
        <dbReference type="EMBL" id="EHR33288.1"/>
    </source>
</evidence>
<evidence type="ECO:0000313" key="9">
    <source>
        <dbReference type="Proteomes" id="UP000004191"/>
    </source>
</evidence>
<dbReference type="GO" id="GO:0046872">
    <property type="term" value="F:metal ion binding"/>
    <property type="evidence" value="ECO:0007669"/>
    <property type="project" value="UniProtKB-KW"/>
</dbReference>
<proteinExistence type="predicted"/>
<evidence type="ECO:0000256" key="5">
    <source>
        <dbReference type="PIRSR" id="PIRSR000699-1"/>
    </source>
</evidence>
<evidence type="ECO:0008006" key="10">
    <source>
        <dbReference type="Google" id="ProtNLM"/>
    </source>
</evidence>
<dbReference type="PROSITE" id="PS51095">
    <property type="entry name" value="PTS_EIIA_TYPE_3"/>
    <property type="match status" value="1"/>
</dbReference>
<dbReference type="EMBL" id="AGEI01000024">
    <property type="protein sequence ID" value="EHR33288.1"/>
    <property type="molecule type" value="Genomic_DNA"/>
</dbReference>
<dbReference type="OrthoDB" id="350602at2"/>
<keyword evidence="9" id="KW-1185">Reference proteome</keyword>
<evidence type="ECO:0000256" key="3">
    <source>
        <dbReference type="ARBA" id="ARBA00022679"/>
    </source>
</evidence>
<dbReference type="STRING" id="883114.HMPREF9709_01332"/>
<dbReference type="HOGENOM" id="CLU_152490_1_0_9"/>
<dbReference type="AlphaFoldDB" id="H3NPR0"/>
<comment type="caution">
    <text evidence="8">The sequence shown here is derived from an EMBL/GenBank/DDBJ whole genome shotgun (WGS) entry which is preliminary data.</text>
</comment>
<keyword evidence="6" id="KW-0460">Magnesium</keyword>
<sequence length="111" mass="12754">MDEIEKEYELAFNIIVLAGESRSLSNESMDATENFDFESSENLIKKAQEQFYECHKLHAELLTNEANGDKYDVNIIMVHAQDHLTLATMAIDNAKRLLKLYKKLKKMEGGK</sequence>
<keyword evidence="1" id="KW-0813">Transport</keyword>
<dbReference type="PIRSF" id="PIRSF000699">
    <property type="entry name" value="PTS_IILac_III"/>
    <property type="match status" value="1"/>
</dbReference>
<dbReference type="Proteomes" id="UP000004191">
    <property type="component" value="Unassembled WGS sequence"/>
</dbReference>
<evidence type="ECO:0000256" key="1">
    <source>
        <dbReference type="ARBA" id="ARBA00022448"/>
    </source>
</evidence>
<evidence type="ECO:0000256" key="4">
    <source>
        <dbReference type="ARBA" id="ARBA00022683"/>
    </source>
</evidence>
<dbReference type="GO" id="GO:0009401">
    <property type="term" value="P:phosphoenolpyruvate-dependent sugar phosphotransferase system"/>
    <property type="evidence" value="ECO:0007669"/>
    <property type="project" value="UniProtKB-KW"/>
</dbReference>
<dbReference type="SUPFAM" id="SSF46973">
    <property type="entry name" value="Enzyme IIa from lactose specific PTS, IIa-lac"/>
    <property type="match status" value="1"/>
</dbReference>
<feature type="binding site" evidence="6">
    <location>
        <position position="82"/>
    </location>
    <ligand>
        <name>Mg(2+)</name>
        <dbReference type="ChEBI" id="CHEBI:18420"/>
        <note>ligand shared between all trimeric partners</note>
    </ligand>
</feature>
<organism evidence="8 9">
    <name type="scientific">Helcococcus kunzii ATCC 51366</name>
    <dbReference type="NCBI Taxonomy" id="883114"/>
    <lineage>
        <taxon>Bacteria</taxon>
        <taxon>Bacillati</taxon>
        <taxon>Bacillota</taxon>
        <taxon>Tissierellia</taxon>
        <taxon>Tissierellales</taxon>
        <taxon>Peptoniphilaceae</taxon>
        <taxon>Helcococcus</taxon>
    </lineage>
</organism>
<dbReference type="InterPro" id="IPR036542">
    <property type="entry name" value="PTS_IIA_lac/cel_sf"/>
</dbReference>
<gene>
    <name evidence="8" type="ORF">HMPREF9709_01332</name>
</gene>